<protein>
    <recommendedName>
        <fullName evidence="3">non-specific serine/threonine protein kinase</fullName>
        <ecNumber evidence="3">2.7.11.1</ecNumber>
    </recommendedName>
</protein>
<dbReference type="SUPFAM" id="SSF55785">
    <property type="entry name" value="PYP-like sensor domain (PAS domain)"/>
    <property type="match status" value="2"/>
</dbReference>
<accession>A0A059UGG4</accession>
<feature type="domain" description="Protein kinase" evidence="16">
    <location>
        <begin position="496"/>
        <end position="811"/>
    </location>
</feature>
<evidence type="ECO:0000256" key="7">
    <source>
        <dbReference type="ARBA" id="ARBA00022606"/>
    </source>
</evidence>
<evidence type="ECO:0000256" key="2">
    <source>
        <dbReference type="ARBA" id="ARBA00009903"/>
    </source>
</evidence>
<dbReference type="CDD" id="cd00130">
    <property type="entry name" value="PAS"/>
    <property type="match status" value="2"/>
</dbReference>
<dbReference type="SMART" id="SM00086">
    <property type="entry name" value="PAC"/>
    <property type="match status" value="2"/>
</dbReference>
<feature type="compositionally biased region" description="Basic and acidic residues" evidence="15">
    <location>
        <begin position="191"/>
        <end position="201"/>
    </location>
</feature>
<feature type="domain" description="PAS" evidence="17">
    <location>
        <begin position="46"/>
        <end position="119"/>
    </location>
</feature>
<dbReference type="GO" id="GO:0004674">
    <property type="term" value="F:protein serine/threonine kinase activity"/>
    <property type="evidence" value="ECO:0007669"/>
    <property type="project" value="UniProtKB-KW"/>
</dbReference>
<dbReference type="PROSITE" id="PS00108">
    <property type="entry name" value="PROTEIN_KINASE_ST"/>
    <property type="match status" value="1"/>
</dbReference>
<evidence type="ECO:0000259" key="18">
    <source>
        <dbReference type="PROSITE" id="PS50113"/>
    </source>
</evidence>
<keyword evidence="11" id="KW-0067">ATP-binding</keyword>
<feature type="domain" description="PAC" evidence="18">
    <location>
        <begin position="365"/>
        <end position="419"/>
    </location>
</feature>
<feature type="region of interest" description="Disordered" evidence="15">
    <location>
        <begin position="191"/>
        <end position="285"/>
    </location>
</feature>
<dbReference type="Gene3D" id="3.30.450.20">
    <property type="entry name" value="PAS domain"/>
    <property type="match status" value="2"/>
</dbReference>
<gene>
    <name evidence="19" type="primary">PHOT1</name>
</gene>
<keyword evidence="5" id="KW-0157">Chromophore</keyword>
<dbReference type="GO" id="GO:0005524">
    <property type="term" value="F:ATP binding"/>
    <property type="evidence" value="ECO:0007669"/>
    <property type="project" value="UniProtKB-KW"/>
</dbReference>
<dbReference type="PROSITE" id="PS50011">
    <property type="entry name" value="PROTEIN_KINASE_DOM"/>
    <property type="match status" value="1"/>
</dbReference>
<keyword evidence="8" id="KW-0808">Transferase</keyword>
<dbReference type="InterPro" id="IPR008271">
    <property type="entry name" value="Ser/Thr_kinase_AS"/>
</dbReference>
<evidence type="ECO:0000256" key="13">
    <source>
        <dbReference type="ARBA" id="ARBA00047899"/>
    </source>
</evidence>
<evidence type="ECO:0000256" key="1">
    <source>
        <dbReference type="ARBA" id="ARBA00001917"/>
    </source>
</evidence>
<dbReference type="AlphaFoldDB" id="A0A059UGG4"/>
<evidence type="ECO:0000256" key="10">
    <source>
        <dbReference type="ARBA" id="ARBA00022777"/>
    </source>
</evidence>
<evidence type="ECO:0000256" key="14">
    <source>
        <dbReference type="ARBA" id="ARBA00048679"/>
    </source>
</evidence>
<keyword evidence="6" id="KW-0597">Phosphoprotein</keyword>
<dbReference type="Pfam" id="PF00069">
    <property type="entry name" value="Pkinase"/>
    <property type="match status" value="1"/>
</dbReference>
<dbReference type="PROSITE" id="PS50113">
    <property type="entry name" value="PAC"/>
    <property type="match status" value="2"/>
</dbReference>
<evidence type="ECO:0000256" key="11">
    <source>
        <dbReference type="ARBA" id="ARBA00022840"/>
    </source>
</evidence>
<feature type="region of interest" description="Disordered" evidence="15">
    <location>
        <begin position="412"/>
        <end position="434"/>
    </location>
</feature>
<dbReference type="SMART" id="SM00220">
    <property type="entry name" value="S_TKc"/>
    <property type="match status" value="1"/>
</dbReference>
<feature type="compositionally biased region" description="Acidic residues" evidence="15">
    <location>
        <begin position="843"/>
        <end position="858"/>
    </location>
</feature>
<dbReference type="SUPFAM" id="SSF56112">
    <property type="entry name" value="Protein kinase-like (PK-like)"/>
    <property type="match status" value="1"/>
</dbReference>
<dbReference type="NCBIfam" id="TIGR00229">
    <property type="entry name" value="sensory_box"/>
    <property type="match status" value="2"/>
</dbReference>
<proteinExistence type="evidence at transcript level"/>
<evidence type="ECO:0000256" key="9">
    <source>
        <dbReference type="ARBA" id="ARBA00022741"/>
    </source>
</evidence>
<sequence length="871" mass="95915">MDPPQGIRKMPFQSDSSDVSQGAKKRHNGSGRPSSADSGAAKVLVAAGGLRDILSTFTQTFVMSDATKPDVPIMFASEGFYKMTGYGVDEVIGRNCRFLQGPETDRAEVARLRECVARGAPFCGRLLNYRKDGAPFWNLLTVSPIKDDDGRVVRFVGMQVEVTKSTEGRAELMKRADNEASVSLINYESRQQEEASRRAQELVEAVAQSEQPQAQASGSPRPSGDEGGGSLRSASSASSGFFTPPETATARNTTSTQRRSFRQSASSLGAPEAEAEAMAADDEGKKRLGRRGLDLATTLERIQKNFVITDPRLPDNPIIFASDDFLQLTEYSREEVLGRNCRFLQGKDTDRGTVKQIHTAIETRGDITVQLLNYTKSGKPFWNLFHLQAVKDGQGALQYFIGVQLDASEYVEPRPSADERKLPESVEAQGSKEVEQTASNVGAGLKELPDAHQPKEDLWKFHSEPVAPLPHGRMTTNWGPILKILERDGRIGLKDFRPVRPLGCGDTGSVHLVELKAEDVPDDSAASAEGMEDGQQRPSQKFLYAMKAMDKVVMIKRNKVHRACMERCILGLTDHPLLPTLYASFQTSTHVCLITDYAPGGELFQLLDEQPHKQFPEDVARFFASEVLVALEYLHFKGVVYRDLKPENILIRESGHLMLTDFDLSFMGTTVPQRRKGSAAHFTSLPESLKEGEEELLHVFFAEPEGTSNSFVGTEEYIAPEIIKGVGHGFQVDWWAFGILLYELLYGRTPFRGSCRTKTFSSILNKELVFPKLPETSAAAKDLMTRLLERDPDLRLGGSGGVHEIKAHPFFSTTHWPLVLCQPVPDLVLLKTSPSAEAGPGEGEGEGQEGDDAEDWEEGDGKKTLSLSLEG</sequence>
<dbReference type="InterPro" id="IPR035965">
    <property type="entry name" value="PAS-like_dom_sf"/>
</dbReference>
<keyword evidence="12" id="KW-0675">Receptor</keyword>
<keyword evidence="5" id="KW-0600">Photoreceptor protein</keyword>
<evidence type="ECO:0000259" key="16">
    <source>
        <dbReference type="PROSITE" id="PS50011"/>
    </source>
</evidence>
<evidence type="ECO:0000256" key="5">
    <source>
        <dbReference type="ARBA" id="ARBA00022543"/>
    </source>
</evidence>
<feature type="compositionally biased region" description="Low complexity" evidence="15">
    <location>
        <begin position="231"/>
        <end position="240"/>
    </location>
</feature>
<evidence type="ECO:0000256" key="3">
    <source>
        <dbReference type="ARBA" id="ARBA00012513"/>
    </source>
</evidence>
<evidence type="ECO:0000256" key="4">
    <source>
        <dbReference type="ARBA" id="ARBA00022527"/>
    </source>
</evidence>
<comment type="catalytic activity">
    <reaction evidence="13">
        <text>L-threonyl-[protein] + ATP = O-phospho-L-threonyl-[protein] + ADP + H(+)</text>
        <dbReference type="Rhea" id="RHEA:46608"/>
        <dbReference type="Rhea" id="RHEA-COMP:11060"/>
        <dbReference type="Rhea" id="RHEA-COMP:11605"/>
        <dbReference type="ChEBI" id="CHEBI:15378"/>
        <dbReference type="ChEBI" id="CHEBI:30013"/>
        <dbReference type="ChEBI" id="CHEBI:30616"/>
        <dbReference type="ChEBI" id="CHEBI:61977"/>
        <dbReference type="ChEBI" id="CHEBI:456216"/>
        <dbReference type="EC" id="2.7.11.1"/>
    </reaction>
</comment>
<dbReference type="InterPro" id="IPR000719">
    <property type="entry name" value="Prot_kinase_dom"/>
</dbReference>
<evidence type="ECO:0000313" key="19">
    <source>
        <dbReference type="EMBL" id="AHZ63915.1"/>
    </source>
</evidence>
<name>A0A059UGG4_9VIRI</name>
<feature type="compositionally biased region" description="Polar residues" evidence="15">
    <location>
        <begin position="208"/>
        <end position="220"/>
    </location>
</feature>
<dbReference type="InterPro" id="IPR000700">
    <property type="entry name" value="PAS-assoc_C"/>
</dbReference>
<evidence type="ECO:0000259" key="17">
    <source>
        <dbReference type="PROSITE" id="PS50112"/>
    </source>
</evidence>
<dbReference type="PANTHER" id="PTHR45637">
    <property type="entry name" value="FLIPPASE KINASE 1-RELATED"/>
    <property type="match status" value="1"/>
</dbReference>
<comment type="catalytic activity">
    <reaction evidence="14">
        <text>L-seryl-[protein] + ATP = O-phospho-L-seryl-[protein] + ADP + H(+)</text>
        <dbReference type="Rhea" id="RHEA:17989"/>
        <dbReference type="Rhea" id="RHEA-COMP:9863"/>
        <dbReference type="Rhea" id="RHEA-COMP:11604"/>
        <dbReference type="ChEBI" id="CHEBI:15378"/>
        <dbReference type="ChEBI" id="CHEBI:29999"/>
        <dbReference type="ChEBI" id="CHEBI:30616"/>
        <dbReference type="ChEBI" id="CHEBI:83421"/>
        <dbReference type="ChEBI" id="CHEBI:456216"/>
        <dbReference type="EC" id="2.7.11.1"/>
    </reaction>
</comment>
<dbReference type="InterPro" id="IPR011009">
    <property type="entry name" value="Kinase-like_dom_sf"/>
</dbReference>
<dbReference type="FunFam" id="1.10.510.10:FF:000024">
    <property type="entry name" value="Probable serine/threonine-protein kinase cot-1"/>
    <property type="match status" value="1"/>
</dbReference>
<dbReference type="GO" id="GO:0009882">
    <property type="term" value="F:blue light photoreceptor activity"/>
    <property type="evidence" value="ECO:0007669"/>
    <property type="project" value="UniProtKB-ARBA"/>
</dbReference>
<dbReference type="FunFam" id="3.30.450.20:FF:000036">
    <property type="entry name" value="Putative LOV domain-containing protein"/>
    <property type="match status" value="1"/>
</dbReference>
<comment type="similarity">
    <text evidence="2">Belongs to the protein kinase superfamily. AGC Ser/Thr protein kinase family.</text>
</comment>
<feature type="region of interest" description="Disordered" evidence="15">
    <location>
        <begin position="832"/>
        <end position="871"/>
    </location>
</feature>
<dbReference type="InterPro" id="IPR000014">
    <property type="entry name" value="PAS"/>
</dbReference>
<dbReference type="FunFam" id="3.30.450.20:FF:000135">
    <property type="entry name" value="Ptaureo1a lov2 domain"/>
    <property type="match status" value="1"/>
</dbReference>
<reference evidence="19" key="2">
    <citation type="submission" date="2014-01" db="EMBL/GenBank/DDBJ databases">
        <authorList>
            <person name="Li F.-W."/>
        </authorList>
    </citation>
    <scope>NUCLEOTIDE SEQUENCE</scope>
</reference>
<dbReference type="EC" id="2.7.11.1" evidence="3"/>
<dbReference type="EMBL" id="KJ195114">
    <property type="protein sequence ID" value="AHZ63915.1"/>
    <property type="molecule type" value="mRNA"/>
</dbReference>
<evidence type="ECO:0000256" key="12">
    <source>
        <dbReference type="ARBA" id="ARBA00023170"/>
    </source>
</evidence>
<feature type="region of interest" description="Disordered" evidence="15">
    <location>
        <begin position="1"/>
        <end position="38"/>
    </location>
</feature>
<dbReference type="GO" id="GO:0007010">
    <property type="term" value="P:cytoskeleton organization"/>
    <property type="evidence" value="ECO:0007669"/>
    <property type="project" value="UniProtKB-ARBA"/>
</dbReference>
<dbReference type="Gene3D" id="1.10.510.10">
    <property type="entry name" value="Transferase(Phosphotransferase) domain 1"/>
    <property type="match status" value="1"/>
</dbReference>
<keyword evidence="10" id="KW-0418">Kinase</keyword>
<evidence type="ECO:0000256" key="8">
    <source>
        <dbReference type="ARBA" id="ARBA00022679"/>
    </source>
</evidence>
<dbReference type="Pfam" id="PF13426">
    <property type="entry name" value="PAS_9"/>
    <property type="match status" value="2"/>
</dbReference>
<evidence type="ECO:0000256" key="6">
    <source>
        <dbReference type="ARBA" id="ARBA00022553"/>
    </source>
</evidence>
<dbReference type="PROSITE" id="PS50112">
    <property type="entry name" value="PAS"/>
    <property type="match status" value="1"/>
</dbReference>
<comment type="cofactor">
    <cofactor evidence="1">
        <name>FMN</name>
        <dbReference type="ChEBI" id="CHEBI:58210"/>
    </cofactor>
</comment>
<dbReference type="InterPro" id="IPR001610">
    <property type="entry name" value="PAC"/>
</dbReference>
<feature type="domain" description="PAC" evidence="18">
    <location>
        <begin position="120"/>
        <end position="174"/>
    </location>
</feature>
<keyword evidence="4" id="KW-0723">Serine/threonine-protein kinase</keyword>
<dbReference type="CDD" id="cd05574">
    <property type="entry name" value="STKc_phototropin_like"/>
    <property type="match status" value="1"/>
</dbReference>
<reference evidence="19" key="1">
    <citation type="journal article" date="2014" name="Proc. Natl. Acad. Sci. U.S.A.">
        <title>Horizontal transfer of an adaptive chimeric photoreceptor from bryophytes to ferns.</title>
        <authorList>
            <person name="Li F.W."/>
            <person name="Villarreal J.C."/>
            <person name="Kelly S."/>
            <person name="Rothfels C.J."/>
            <person name="Melkonian M."/>
            <person name="Frangedakis E."/>
            <person name="Ruhsam M."/>
            <person name="Sigel E.M."/>
            <person name="Der J.P."/>
            <person name="Pittermann J."/>
            <person name="Burge D.O."/>
            <person name="Pokorny L."/>
            <person name="Larsson A."/>
            <person name="Chen T."/>
            <person name="Weststrand S."/>
            <person name="Thomas P."/>
            <person name="Carpenter E."/>
            <person name="Zhang Y."/>
            <person name="Tian Z."/>
            <person name="Chen L."/>
            <person name="Yan Z."/>
            <person name="Zhu Y."/>
            <person name="Sun X."/>
            <person name="Wang J."/>
            <person name="Stevenson D.W."/>
            <person name="Crandall-Stotler B.J."/>
            <person name="Shaw A.J."/>
            <person name="Deyholos M.K."/>
            <person name="Soltis D.E."/>
            <person name="Graham S.W."/>
            <person name="Windham M.D."/>
            <person name="Langdale J.A."/>
            <person name="Wong G.K."/>
            <person name="Mathews S."/>
            <person name="Pryer K.M."/>
        </authorList>
    </citation>
    <scope>NUCLEOTIDE SEQUENCE</scope>
</reference>
<organism evidence="19">
    <name type="scientific">Cylindrocystis brebissonii</name>
    <dbReference type="NCBI Taxonomy" id="102167"/>
    <lineage>
        <taxon>Eukaryota</taxon>
        <taxon>Viridiplantae</taxon>
        <taxon>Streptophyta</taxon>
        <taxon>Zygnematophyceae</taxon>
        <taxon>Zygnematophycidae</taxon>
        <taxon>Zygnematales</taxon>
        <taxon>Mesotaeniaceae</taxon>
        <taxon>Cylindrocystis</taxon>
    </lineage>
</organism>
<evidence type="ECO:0000256" key="15">
    <source>
        <dbReference type="SAM" id="MobiDB-lite"/>
    </source>
</evidence>
<feature type="compositionally biased region" description="Polar residues" evidence="15">
    <location>
        <begin position="249"/>
        <end position="267"/>
    </location>
</feature>
<keyword evidence="9" id="KW-0547">Nucleotide-binding</keyword>
<dbReference type="Gene3D" id="3.30.200.20">
    <property type="entry name" value="Phosphorylase Kinase, domain 1"/>
    <property type="match status" value="1"/>
</dbReference>
<keyword evidence="7" id="KW-0716">Sensory transduction</keyword>